<dbReference type="Proteomes" id="UP000032735">
    <property type="component" value="Chromosome"/>
</dbReference>
<protein>
    <recommendedName>
        <fullName evidence="3">Big-1 domain-containing protein</fullName>
    </recommendedName>
</protein>
<reference evidence="1 2" key="1">
    <citation type="submission" date="2013-07" db="EMBL/GenBank/DDBJ databases">
        <authorList>
            <person name="Genoscope - CEA"/>
        </authorList>
    </citation>
    <scope>NUCLEOTIDE SEQUENCE [LARGE SCALE GENOMIC DNA]</scope>
    <source>
        <strain evidence="1 2">G6</strain>
    </source>
</reference>
<dbReference type="EMBL" id="FO704551">
    <property type="protein sequence ID" value="CDG22992.1"/>
    <property type="molecule type" value="Genomic_DNA"/>
</dbReference>
<keyword evidence="2" id="KW-1185">Reference proteome</keyword>
<evidence type="ECO:0008006" key="3">
    <source>
        <dbReference type="Google" id="ProtNLM"/>
    </source>
</evidence>
<accession>A0A068R6U2</accession>
<dbReference type="HOGENOM" id="CLU_039836_0_0_6"/>
<sequence length="544" mass="61393">MKISASFYQSYSFIQGKPVTSIKVIVYEGVITLADLGLIFECSLGSFVVNGQDTGQQKLSCHTGNMGEASVVIIGSDTSGDGQLTVSQGNGQKIGVQPYHFKATAHYALNFNVMNNHAMSDGVHSNKVNVILTGTGSGVNLYKRKLDLSVTGSASFKKGQLIQSTTVETDTSGNASIELYDTNQEGETVTLTGFLDGSKVTRATQQLHFQRALDCDAFPPDNGEYIRTIFTYSINNQRYLFRQRECDHLVTVHQLISGGKQGELVSTGQKWTNFYDLIFPFVIEKEQYIFGLAKHFINMSENTHKTYWMIAKLDKNGHKEIVEHGYWDSVYDVGFAYTIGDKNFIYLHSKNSNIKGRYNFIIREIFDNGEMGPIKTDSDWANFYGPTFCYSLDGKTYFYGQAEADFSFFVYELEENGSIGEMIQSGVLEPYCEVQFANSADHEYLCPGCSLYHYCAMQCFNDKEWRGFPILGGDIRMDVKNVHCHLDTFYQYQIPFEIYDDNNGYEYLLLQTTDKNRWIIKRVNTPFMGDPPTLGETTDSSSNH</sequence>
<dbReference type="KEGG" id="xpo:XPG1_3356"/>
<dbReference type="Gene3D" id="2.60.40.10">
    <property type="entry name" value="Immunoglobulins"/>
    <property type="match status" value="1"/>
</dbReference>
<name>A0A068R6U2_9GAMM</name>
<organism evidence="1 2">
    <name type="scientific">Xenorhabdus poinarii G6</name>
    <dbReference type="NCBI Taxonomy" id="1354304"/>
    <lineage>
        <taxon>Bacteria</taxon>
        <taxon>Pseudomonadati</taxon>
        <taxon>Pseudomonadota</taxon>
        <taxon>Gammaproteobacteria</taxon>
        <taxon>Enterobacterales</taxon>
        <taxon>Morganellaceae</taxon>
        <taxon>Xenorhabdus</taxon>
    </lineage>
</organism>
<proteinExistence type="predicted"/>
<dbReference type="OrthoDB" id="6439114at2"/>
<evidence type="ECO:0000313" key="1">
    <source>
        <dbReference type="EMBL" id="CDG22992.1"/>
    </source>
</evidence>
<evidence type="ECO:0000313" key="2">
    <source>
        <dbReference type="Proteomes" id="UP000032735"/>
    </source>
</evidence>
<dbReference type="InterPro" id="IPR013783">
    <property type="entry name" value="Ig-like_fold"/>
</dbReference>
<gene>
    <name evidence="1" type="ORF">XPG1_3356</name>
</gene>
<dbReference type="RefSeq" id="WP_045959873.1">
    <property type="nucleotide sequence ID" value="NZ_FO704551.1"/>
</dbReference>
<dbReference type="AlphaFoldDB" id="A0A068R6U2"/>
<dbReference type="STRING" id="1354304.XPG1_3356"/>